<name>A0ACB9R629_9MYRT</name>
<dbReference type="EMBL" id="CM042883">
    <property type="protein sequence ID" value="KAI4373721.1"/>
    <property type="molecule type" value="Genomic_DNA"/>
</dbReference>
<comment type="caution">
    <text evidence="1">The sequence shown here is derived from an EMBL/GenBank/DDBJ whole genome shotgun (WGS) entry which is preliminary data.</text>
</comment>
<accession>A0ACB9R629</accession>
<protein>
    <submittedName>
        <fullName evidence="1">Uncharacterized protein</fullName>
    </submittedName>
</protein>
<proteinExistence type="predicted"/>
<evidence type="ECO:0000313" key="1">
    <source>
        <dbReference type="EMBL" id="KAI4373721.1"/>
    </source>
</evidence>
<organism evidence="1 2">
    <name type="scientific">Melastoma candidum</name>
    <dbReference type="NCBI Taxonomy" id="119954"/>
    <lineage>
        <taxon>Eukaryota</taxon>
        <taxon>Viridiplantae</taxon>
        <taxon>Streptophyta</taxon>
        <taxon>Embryophyta</taxon>
        <taxon>Tracheophyta</taxon>
        <taxon>Spermatophyta</taxon>
        <taxon>Magnoliopsida</taxon>
        <taxon>eudicotyledons</taxon>
        <taxon>Gunneridae</taxon>
        <taxon>Pentapetalae</taxon>
        <taxon>rosids</taxon>
        <taxon>malvids</taxon>
        <taxon>Myrtales</taxon>
        <taxon>Melastomataceae</taxon>
        <taxon>Melastomatoideae</taxon>
        <taxon>Melastomateae</taxon>
        <taxon>Melastoma</taxon>
    </lineage>
</organism>
<sequence>MSYALPHCTHKENQEMGVWSLILISCLISFYYILASCATSSEDVDKVYIVYLGHGAAAENDNLITSRSHVRLLANLFESEEEAMGSMVYSYTRSFSGFAAKLNPSRARALAEMEGVVSVFESRMLELHTTRSWDFMGLRLDHDAAVPNFPSIYGDDVIVGILDTGRIWPESKSFREEPGMRPIPSSWKGKCIGGNGFDPRTICNRKLIGAKYYVKGFEQQYGPLNTADEAEYRSPRDRLGHGTHTSSTAVGSIVPGASFDGLGLGTARGGEPRARLAVYKVCWSMLGEGKCNEADIMAAFEEAISDGVHVISGSFGMLPPLLPFFAYSISIGSFHAMQKGISVVLSAGNYNPSPEPSFVQNVAPWSISVAASTIDRDFPAKIVLDNNASFMGESLMTKRLKAELASSGTFFGRGRCRPENWMNVSASGKVILCFSTAAGATGELVTSSTAVAAVLTAGGAGLIYVESVGRQIPDIYPIPVVYIDFYQGTKIRHLLGFSPSISVVVTPSKAGVIGTVPAPAVAYFSCRGPSSLSPDILKPDITAPGVNILAAWPPNTPIGLSGERGQLGNWNFLSGTSMSCPHVTGAVALIKSAHPDWSPAMIRSALMTTAYTSDTSSETIRAGGSRKPSDPFDVGAGHMDPVKAMDPGLVYDMTIHDYIIFLCNIGYSTNLIKDLVIPGTFVTCPQFPTTNSDLNYPSITVTDLRRTISVKRTARNVGRERNAIYFARVVSPNGVEVSVWPRVMIFSWFTSENTYYVTMKPTMKSKGKCEFGEIVWSDGFHSVRSPLSVCVNNVDSDRDDTFVNII</sequence>
<dbReference type="Proteomes" id="UP001057402">
    <property type="component" value="Chromosome 4"/>
</dbReference>
<reference evidence="2" key="1">
    <citation type="journal article" date="2023" name="Front. Plant Sci.">
        <title>Chromosomal-level genome assembly of Melastoma candidum provides insights into trichome evolution.</title>
        <authorList>
            <person name="Zhong Y."/>
            <person name="Wu W."/>
            <person name="Sun C."/>
            <person name="Zou P."/>
            <person name="Liu Y."/>
            <person name="Dai S."/>
            <person name="Zhou R."/>
        </authorList>
    </citation>
    <scope>NUCLEOTIDE SEQUENCE [LARGE SCALE GENOMIC DNA]</scope>
</reference>
<keyword evidence="2" id="KW-1185">Reference proteome</keyword>
<gene>
    <name evidence="1" type="ORF">MLD38_011812</name>
</gene>
<evidence type="ECO:0000313" key="2">
    <source>
        <dbReference type="Proteomes" id="UP001057402"/>
    </source>
</evidence>